<feature type="binding site" evidence="8">
    <location>
        <position position="197"/>
    </location>
    <ligand>
        <name>Zn(2+)</name>
        <dbReference type="ChEBI" id="CHEBI:29105"/>
        <label>1</label>
    </ligand>
</feature>
<evidence type="ECO:0000256" key="1">
    <source>
        <dbReference type="ARBA" id="ARBA00004123"/>
    </source>
</evidence>
<dbReference type="GO" id="GO:0006325">
    <property type="term" value="P:chromatin organization"/>
    <property type="evidence" value="ECO:0007669"/>
    <property type="project" value="UniProtKB-KW"/>
</dbReference>
<feature type="site" description="Histone H3K4me3 binding" evidence="7">
    <location>
        <position position="169"/>
    </location>
</feature>
<feature type="site" description="Histone H3K4me3 binding" evidence="7">
    <location>
        <position position="180"/>
    </location>
</feature>
<dbReference type="PROSITE" id="PS01359">
    <property type="entry name" value="ZF_PHD_1"/>
    <property type="match status" value="1"/>
</dbReference>
<comment type="subcellular location">
    <subcellularLocation>
        <location evidence="1 10">Nucleus</location>
    </subcellularLocation>
</comment>
<dbReference type="InterPro" id="IPR028651">
    <property type="entry name" value="ING_fam"/>
</dbReference>
<proteinExistence type="inferred from homology"/>
<sequence>MSYLEDFVNNISFFPAEIIRSLELIRELDDKAQTTMDEVHNCTSGYFSNFKKEGNSPIENTELLQKIRSKHQESLNLSEEKICISKQMLDMLENQIQKINIELNSFKKDLKADVNGGGEGREDPYKRRKLEKGASLPTNIYDDELAQLDFESTYDAVMGSDMREPDKKYCYCQKDSPEEMIGCDNPGCKREWFHFSCVGLSSKPTGTWYCPDCLKEEQN</sequence>
<feature type="binding site" evidence="8">
    <location>
        <position position="183"/>
    </location>
    <ligand>
        <name>Zn(2+)</name>
        <dbReference type="ChEBI" id="CHEBI:29105"/>
        <label>2</label>
    </ligand>
</feature>
<dbReference type="Pfam" id="PF00628">
    <property type="entry name" value="PHD"/>
    <property type="match status" value="1"/>
</dbReference>
<keyword evidence="4 9" id="KW-0863">Zinc-finger</keyword>
<comment type="function">
    <text evidence="10">Component of an histone acetyltransferase complex.</text>
</comment>
<feature type="binding site" evidence="8">
    <location>
        <position position="172"/>
    </location>
    <ligand>
        <name>Zn(2+)</name>
        <dbReference type="ChEBI" id="CHEBI:29105"/>
        <label>1</label>
    </ligand>
</feature>
<keyword evidence="10" id="KW-0156">Chromatin regulator</keyword>
<dbReference type="PANTHER" id="PTHR10333">
    <property type="entry name" value="INHIBITOR OF GROWTH PROTEIN"/>
    <property type="match status" value="1"/>
</dbReference>
<dbReference type="InterPro" id="IPR013083">
    <property type="entry name" value="Znf_RING/FYVE/PHD"/>
</dbReference>
<evidence type="ECO:0000256" key="10">
    <source>
        <dbReference type="RuleBase" id="RU361213"/>
    </source>
</evidence>
<dbReference type="Pfam" id="PF12998">
    <property type="entry name" value="ING"/>
    <property type="match status" value="1"/>
</dbReference>
<evidence type="ECO:0000256" key="5">
    <source>
        <dbReference type="ARBA" id="ARBA00022833"/>
    </source>
</evidence>
<dbReference type="Gene3D" id="3.30.40.10">
    <property type="entry name" value="Zinc/RING finger domain, C3HC4 (zinc finger)"/>
    <property type="match status" value="1"/>
</dbReference>
<dbReference type="GO" id="GO:0008270">
    <property type="term" value="F:zinc ion binding"/>
    <property type="evidence" value="ECO:0007669"/>
    <property type="project" value="UniProtKB-KW"/>
</dbReference>
<evidence type="ECO:0000313" key="12">
    <source>
        <dbReference type="EMBL" id="CAG9331855.1"/>
    </source>
</evidence>
<evidence type="ECO:0000256" key="3">
    <source>
        <dbReference type="ARBA" id="ARBA00022723"/>
    </source>
</evidence>
<feature type="binding site" evidence="8">
    <location>
        <position position="188"/>
    </location>
    <ligand>
        <name>Zn(2+)</name>
        <dbReference type="ChEBI" id="CHEBI:29105"/>
        <label>2</label>
    </ligand>
</feature>
<dbReference type="SUPFAM" id="SSF57903">
    <property type="entry name" value="FYVE/PHD zinc finger"/>
    <property type="match status" value="1"/>
</dbReference>
<feature type="binding site" evidence="8">
    <location>
        <position position="194"/>
    </location>
    <ligand>
        <name>Zn(2+)</name>
        <dbReference type="ChEBI" id="CHEBI:29105"/>
        <label>1</label>
    </ligand>
</feature>
<evidence type="ECO:0000256" key="8">
    <source>
        <dbReference type="PIRSR" id="PIRSR628651-51"/>
    </source>
</evidence>
<keyword evidence="13" id="KW-1185">Reference proteome</keyword>
<dbReference type="InterPro" id="IPR024610">
    <property type="entry name" value="ING_N_histone-binding"/>
</dbReference>
<feature type="site" description="Histone H3K4me3 binding" evidence="7">
    <location>
        <position position="192"/>
    </location>
</feature>
<organism evidence="12 13">
    <name type="scientific">Blepharisma stoltei</name>
    <dbReference type="NCBI Taxonomy" id="1481888"/>
    <lineage>
        <taxon>Eukaryota</taxon>
        <taxon>Sar</taxon>
        <taxon>Alveolata</taxon>
        <taxon>Ciliophora</taxon>
        <taxon>Postciliodesmatophora</taxon>
        <taxon>Heterotrichea</taxon>
        <taxon>Heterotrichida</taxon>
        <taxon>Blepharismidae</taxon>
        <taxon>Blepharisma</taxon>
    </lineage>
</organism>
<feature type="site" description="Histone H3K4me3 binding" evidence="7">
    <location>
        <position position="184"/>
    </location>
</feature>
<comment type="subunit">
    <text evidence="10">Component of an histone acetyltransferase complex. Interacts with H3K4me3 and to a lesser extent with H3K4me2.</text>
</comment>
<protein>
    <recommendedName>
        <fullName evidence="10">Inhibitor of growth protein</fullName>
    </recommendedName>
</protein>
<dbReference type="InterPro" id="IPR019786">
    <property type="entry name" value="Zinc_finger_PHD-type_CS"/>
</dbReference>
<dbReference type="PROSITE" id="PS50016">
    <property type="entry name" value="ZF_PHD_2"/>
    <property type="match status" value="1"/>
</dbReference>
<dbReference type="Gene3D" id="6.10.140.1740">
    <property type="match status" value="1"/>
</dbReference>
<evidence type="ECO:0000313" key="13">
    <source>
        <dbReference type="Proteomes" id="UP001162131"/>
    </source>
</evidence>
<evidence type="ECO:0000256" key="7">
    <source>
        <dbReference type="PIRSR" id="PIRSR628651-50"/>
    </source>
</evidence>
<dbReference type="SMART" id="SM00249">
    <property type="entry name" value="PHD"/>
    <property type="match status" value="1"/>
</dbReference>
<accession>A0AAU9KD49</accession>
<keyword evidence="5 8" id="KW-0862">Zinc</keyword>
<dbReference type="EMBL" id="CAJZBQ010000053">
    <property type="protein sequence ID" value="CAG9331855.1"/>
    <property type="molecule type" value="Genomic_DNA"/>
</dbReference>
<feature type="binding site" evidence="8">
    <location>
        <position position="210"/>
    </location>
    <ligand>
        <name>Zn(2+)</name>
        <dbReference type="ChEBI" id="CHEBI:29105"/>
        <label>2</label>
    </ligand>
</feature>
<dbReference type="InterPro" id="IPR001965">
    <property type="entry name" value="Znf_PHD"/>
</dbReference>
<comment type="caution">
    <text evidence="12">The sequence shown here is derived from an EMBL/GenBank/DDBJ whole genome shotgun (WGS) entry which is preliminary data.</text>
</comment>
<evidence type="ECO:0000259" key="11">
    <source>
        <dbReference type="PROSITE" id="PS50016"/>
    </source>
</evidence>
<evidence type="ECO:0000256" key="4">
    <source>
        <dbReference type="ARBA" id="ARBA00022771"/>
    </source>
</evidence>
<dbReference type="SMART" id="SM01408">
    <property type="entry name" value="ING"/>
    <property type="match status" value="1"/>
</dbReference>
<dbReference type="CDD" id="cd16101">
    <property type="entry name" value="ING"/>
    <property type="match status" value="1"/>
</dbReference>
<evidence type="ECO:0000256" key="2">
    <source>
        <dbReference type="ARBA" id="ARBA00010210"/>
    </source>
</evidence>
<dbReference type="AlphaFoldDB" id="A0AAU9KD49"/>
<gene>
    <name evidence="12" type="ORF">BSTOLATCC_MIC53914</name>
</gene>
<feature type="domain" description="PHD-type" evidence="11">
    <location>
        <begin position="167"/>
        <end position="216"/>
    </location>
</feature>
<feature type="binding site" evidence="8">
    <location>
        <position position="170"/>
    </location>
    <ligand>
        <name>Zn(2+)</name>
        <dbReference type="ChEBI" id="CHEBI:29105"/>
        <label>1</label>
    </ligand>
</feature>
<evidence type="ECO:0000256" key="9">
    <source>
        <dbReference type="PROSITE-ProRule" id="PRU00146"/>
    </source>
</evidence>
<name>A0AAU9KD49_9CILI</name>
<dbReference type="GO" id="GO:0005634">
    <property type="term" value="C:nucleus"/>
    <property type="evidence" value="ECO:0007669"/>
    <property type="project" value="UniProtKB-SubCell"/>
</dbReference>
<reference evidence="12" key="1">
    <citation type="submission" date="2021-09" db="EMBL/GenBank/DDBJ databases">
        <authorList>
            <consortium name="AG Swart"/>
            <person name="Singh M."/>
            <person name="Singh A."/>
            <person name="Seah K."/>
            <person name="Emmerich C."/>
        </authorList>
    </citation>
    <scope>NUCLEOTIDE SEQUENCE</scope>
    <source>
        <strain evidence="12">ATCC30299</strain>
    </source>
</reference>
<dbReference type="Proteomes" id="UP001162131">
    <property type="component" value="Unassembled WGS sequence"/>
</dbReference>
<comment type="similarity">
    <text evidence="2 10">Belongs to the ING family.</text>
</comment>
<comment type="domain">
    <text evidence="10">The PHD-type zinc finger mediates the binding to H3K4me3.</text>
</comment>
<feature type="binding site" evidence="8">
    <location>
        <position position="213"/>
    </location>
    <ligand>
        <name>Zn(2+)</name>
        <dbReference type="ChEBI" id="CHEBI:29105"/>
        <label>2</label>
    </ligand>
</feature>
<keyword evidence="6 10" id="KW-0539">Nucleus</keyword>
<dbReference type="InterPro" id="IPR011011">
    <property type="entry name" value="Znf_FYVE_PHD"/>
</dbReference>
<keyword evidence="3 8" id="KW-0479">Metal-binding</keyword>
<dbReference type="CDD" id="cd15505">
    <property type="entry name" value="PHD_ING"/>
    <property type="match status" value="1"/>
</dbReference>
<evidence type="ECO:0000256" key="6">
    <source>
        <dbReference type="ARBA" id="ARBA00023242"/>
    </source>
</evidence>
<dbReference type="InterPro" id="IPR019787">
    <property type="entry name" value="Znf_PHD-finger"/>
</dbReference>